<dbReference type="Proteomes" id="UP000499080">
    <property type="component" value="Unassembled WGS sequence"/>
</dbReference>
<dbReference type="AlphaFoldDB" id="A0A4Y2WSG0"/>
<sequence length="89" mass="10210">MIVVPESELDKLPPWPFPHHAVLLRDSSSTTKLSLLWTDQLEANLHQARSASQMARVRSSWTLASLCHIHEDITPTVVAREILWDQPFR</sequence>
<name>A0A4Y2WSG0_ARAVE</name>
<accession>A0A4Y2WSG0</accession>
<comment type="caution">
    <text evidence="1">The sequence shown here is derived from an EMBL/GenBank/DDBJ whole genome shotgun (WGS) entry which is preliminary data.</text>
</comment>
<proteinExistence type="predicted"/>
<evidence type="ECO:0000313" key="1">
    <source>
        <dbReference type="EMBL" id="GBO39698.1"/>
    </source>
</evidence>
<protein>
    <submittedName>
        <fullName evidence="1">Uncharacterized protein</fullName>
    </submittedName>
</protein>
<dbReference type="EMBL" id="BGPR01064785">
    <property type="protein sequence ID" value="GBO39698.1"/>
    <property type="molecule type" value="Genomic_DNA"/>
</dbReference>
<reference evidence="1 2" key="1">
    <citation type="journal article" date="2019" name="Sci. Rep.">
        <title>Orb-weaving spider Araneus ventricosus genome elucidates the spidroin gene catalogue.</title>
        <authorList>
            <person name="Kono N."/>
            <person name="Nakamura H."/>
            <person name="Ohtoshi R."/>
            <person name="Moran D.A.P."/>
            <person name="Shinohara A."/>
            <person name="Yoshida Y."/>
            <person name="Fujiwara M."/>
            <person name="Mori M."/>
            <person name="Tomita M."/>
            <person name="Arakawa K."/>
        </authorList>
    </citation>
    <scope>NUCLEOTIDE SEQUENCE [LARGE SCALE GENOMIC DNA]</scope>
</reference>
<evidence type="ECO:0000313" key="2">
    <source>
        <dbReference type="Proteomes" id="UP000499080"/>
    </source>
</evidence>
<gene>
    <name evidence="1" type="ORF">AVEN_60403_1</name>
</gene>
<organism evidence="1 2">
    <name type="scientific">Araneus ventricosus</name>
    <name type="common">Orbweaver spider</name>
    <name type="synonym">Epeira ventricosa</name>
    <dbReference type="NCBI Taxonomy" id="182803"/>
    <lineage>
        <taxon>Eukaryota</taxon>
        <taxon>Metazoa</taxon>
        <taxon>Ecdysozoa</taxon>
        <taxon>Arthropoda</taxon>
        <taxon>Chelicerata</taxon>
        <taxon>Arachnida</taxon>
        <taxon>Araneae</taxon>
        <taxon>Araneomorphae</taxon>
        <taxon>Entelegynae</taxon>
        <taxon>Araneoidea</taxon>
        <taxon>Araneidae</taxon>
        <taxon>Araneus</taxon>
    </lineage>
</organism>
<keyword evidence="2" id="KW-1185">Reference proteome</keyword>